<dbReference type="InterPro" id="IPR011333">
    <property type="entry name" value="SKP1/BTB/POZ_sf"/>
</dbReference>
<dbReference type="CDD" id="cd18186">
    <property type="entry name" value="BTB_POZ_ZBTB_KLHL-like"/>
    <property type="match status" value="1"/>
</dbReference>
<dbReference type="Gene3D" id="1.25.40.420">
    <property type="match status" value="1"/>
</dbReference>
<dbReference type="AlphaFoldDB" id="U9USZ8"/>
<dbReference type="PANTHER" id="PTHR45774:SF3">
    <property type="entry name" value="BTB (POZ) DOMAIN-CONTAINING 2B-RELATED"/>
    <property type="match status" value="1"/>
</dbReference>
<dbReference type="SUPFAM" id="SSF54695">
    <property type="entry name" value="POZ domain"/>
    <property type="match status" value="1"/>
</dbReference>
<accession>U9USZ8</accession>
<dbReference type="PANTHER" id="PTHR45774">
    <property type="entry name" value="BTB/POZ DOMAIN-CONTAINING"/>
    <property type="match status" value="1"/>
</dbReference>
<organism evidence="2">
    <name type="scientific">Rhizophagus irregularis (strain DAOM 181602 / DAOM 197198 / MUCL 43194)</name>
    <name type="common">Arbuscular mycorrhizal fungus</name>
    <name type="synonym">Glomus intraradices</name>
    <dbReference type="NCBI Taxonomy" id="747089"/>
    <lineage>
        <taxon>Eukaryota</taxon>
        <taxon>Fungi</taxon>
        <taxon>Fungi incertae sedis</taxon>
        <taxon>Mucoromycota</taxon>
        <taxon>Glomeromycotina</taxon>
        <taxon>Glomeromycetes</taxon>
        <taxon>Glomerales</taxon>
        <taxon>Glomeraceae</taxon>
        <taxon>Rhizophagus</taxon>
    </lineage>
</organism>
<reference evidence="2" key="1">
    <citation type="submission" date="2013-07" db="EMBL/GenBank/DDBJ databases">
        <title>The genome of an arbuscular mycorrhizal fungus provides insights into the evolution of the oldest plant symbiosis.</title>
        <authorList>
            <consortium name="DOE Joint Genome Institute"/>
            <person name="Tisserant E."/>
            <person name="Malbreil M."/>
            <person name="Kuo A."/>
            <person name="Kohler A."/>
            <person name="Symeonidi A."/>
            <person name="Balestrini R."/>
            <person name="Charron P."/>
            <person name="Duensing N."/>
            <person name="Frei-dit-Frey N."/>
            <person name="Gianinazzi-Pearson V."/>
            <person name="Gilbert B."/>
            <person name="Handa Y."/>
            <person name="Hijri M."/>
            <person name="Kaul R."/>
            <person name="Kawaguchi M."/>
            <person name="Krajinski F."/>
            <person name="Lammers P."/>
            <person name="Lapierre D."/>
            <person name="Masclaux F.G."/>
            <person name="Murat C."/>
            <person name="Morin E."/>
            <person name="Ndikumana S."/>
            <person name="Pagni M."/>
            <person name="Petitpierre D."/>
            <person name="Requena N."/>
            <person name="Rosikiewicz P."/>
            <person name="Riley R."/>
            <person name="Saito K."/>
            <person name="San Clemente H."/>
            <person name="Shapiro H."/>
            <person name="van Tuinen D."/>
            <person name="Becard G."/>
            <person name="Bonfante P."/>
            <person name="Paszkowski U."/>
            <person name="Shachar-Hill Y."/>
            <person name="Young J.P."/>
            <person name="Sanders I.R."/>
            <person name="Henrissat B."/>
            <person name="Rensing S.A."/>
            <person name="Grigoriev I.V."/>
            <person name="Corradi N."/>
            <person name="Roux C."/>
            <person name="Martin F."/>
        </authorList>
    </citation>
    <scope>NUCLEOTIDE SEQUENCE</scope>
    <source>
        <strain evidence="2">DAOM 197198</strain>
    </source>
</reference>
<dbReference type="HOGENOM" id="CLU_021542_2_1_1"/>
<dbReference type="Pfam" id="PF00651">
    <property type="entry name" value="BTB"/>
    <property type="match status" value="1"/>
</dbReference>
<gene>
    <name evidence="2" type="ORF">GLOINDRAFT_16030</name>
</gene>
<dbReference type="EMBL" id="KI275243">
    <property type="protein sequence ID" value="ESA22852.1"/>
    <property type="molecule type" value="Genomic_DNA"/>
</dbReference>
<sequence length="299" mass="35737">MAILNYRSPYLREILFENKMKNYDGTLVRIELPNILPEIFQVILRYIYGGKISLKNYDILYLIKILIAANELSIKELVIYIQLFLIHNRANWLEQNFYLIYQTIFENDSFLELQNYCNNLMSKNPNKIFESLDFPSIPEKIFISIIQNDNLQMNVVQIWENVLKWGLAQNPELSSDPSSYSKDDFNNLRNTLEQCIPFIRFYDLTSKEFSDNILPYRKIIPEELYMDLLKSFLNLHPDSKLNNISKSQEINPSQHNINKSIEIFNHVPFNRSNKRRVRRNRQVFLMTFMILSRSLFYVF</sequence>
<evidence type="ECO:0000259" key="1">
    <source>
        <dbReference type="PROSITE" id="PS50097"/>
    </source>
</evidence>
<proteinExistence type="predicted"/>
<dbReference type="PROSITE" id="PS50097">
    <property type="entry name" value="BTB"/>
    <property type="match status" value="1"/>
</dbReference>
<dbReference type="InterPro" id="IPR000210">
    <property type="entry name" value="BTB/POZ_dom"/>
</dbReference>
<evidence type="ECO:0000313" key="2">
    <source>
        <dbReference type="EMBL" id="ESA22852.1"/>
    </source>
</evidence>
<dbReference type="Gene3D" id="3.30.710.10">
    <property type="entry name" value="Potassium Channel Kv1.1, Chain A"/>
    <property type="match status" value="1"/>
</dbReference>
<dbReference type="VEuPathDB" id="FungiDB:RhiirFUN_017775"/>
<name>U9USZ8_RHIID</name>
<protein>
    <recommendedName>
        <fullName evidence="1">BTB domain-containing protein</fullName>
    </recommendedName>
</protein>
<feature type="domain" description="BTB" evidence="1">
    <location>
        <begin position="1"/>
        <end position="56"/>
    </location>
</feature>